<name>A0ACB8QHV3_9AGAM</name>
<reference evidence="1" key="1">
    <citation type="submission" date="2021-02" db="EMBL/GenBank/DDBJ databases">
        <authorList>
            <consortium name="DOE Joint Genome Institute"/>
            <person name="Ahrendt S."/>
            <person name="Looney B.P."/>
            <person name="Miyauchi S."/>
            <person name="Morin E."/>
            <person name="Drula E."/>
            <person name="Courty P.E."/>
            <person name="Chicoki N."/>
            <person name="Fauchery L."/>
            <person name="Kohler A."/>
            <person name="Kuo A."/>
            <person name="Labutti K."/>
            <person name="Pangilinan J."/>
            <person name="Lipzen A."/>
            <person name="Riley R."/>
            <person name="Andreopoulos W."/>
            <person name="He G."/>
            <person name="Johnson J."/>
            <person name="Barry K.W."/>
            <person name="Grigoriev I.V."/>
            <person name="Nagy L."/>
            <person name="Hibbett D."/>
            <person name="Henrissat B."/>
            <person name="Matheny P.B."/>
            <person name="Labbe J."/>
            <person name="Martin F."/>
        </authorList>
    </citation>
    <scope>NUCLEOTIDE SEQUENCE</scope>
    <source>
        <strain evidence="1">EC-137</strain>
    </source>
</reference>
<sequence>VTADANITFTPSLILQVQFPQPDGTVFNVTAGANVPRNGLPPSLAGEDPPVIVPSAQSFDFGNFVIAMVDLDAPTPQNPNSSEIRHFLGSNFTLFPAQNPDALALMVNFTPAISDYLQPTPPAESDAHRYVFLIYTQSPDFDEQTFVTPNTPVSDFSISDFATATGLGNPLGGTFIFVAPDNSTSA</sequence>
<proteinExistence type="predicted"/>
<comment type="caution">
    <text evidence="1">The sequence shown here is derived from an EMBL/GenBank/DDBJ whole genome shotgun (WGS) entry which is preliminary data.</text>
</comment>
<dbReference type="EMBL" id="MU273590">
    <property type="protein sequence ID" value="KAI0031171.1"/>
    <property type="molecule type" value="Genomic_DNA"/>
</dbReference>
<organism evidence="1 2">
    <name type="scientific">Vararia minispora EC-137</name>
    <dbReference type="NCBI Taxonomy" id="1314806"/>
    <lineage>
        <taxon>Eukaryota</taxon>
        <taxon>Fungi</taxon>
        <taxon>Dikarya</taxon>
        <taxon>Basidiomycota</taxon>
        <taxon>Agaricomycotina</taxon>
        <taxon>Agaricomycetes</taxon>
        <taxon>Russulales</taxon>
        <taxon>Lachnocladiaceae</taxon>
        <taxon>Vararia</taxon>
    </lineage>
</organism>
<feature type="non-terminal residue" evidence="1">
    <location>
        <position position="1"/>
    </location>
</feature>
<reference evidence="1" key="2">
    <citation type="journal article" date="2022" name="New Phytol.">
        <title>Evolutionary transition to the ectomycorrhizal habit in the genomes of a hyperdiverse lineage of mushroom-forming fungi.</title>
        <authorList>
            <person name="Looney B."/>
            <person name="Miyauchi S."/>
            <person name="Morin E."/>
            <person name="Drula E."/>
            <person name="Courty P.E."/>
            <person name="Kohler A."/>
            <person name="Kuo A."/>
            <person name="LaButti K."/>
            <person name="Pangilinan J."/>
            <person name="Lipzen A."/>
            <person name="Riley R."/>
            <person name="Andreopoulos W."/>
            <person name="He G."/>
            <person name="Johnson J."/>
            <person name="Nolan M."/>
            <person name="Tritt A."/>
            <person name="Barry K.W."/>
            <person name="Grigoriev I.V."/>
            <person name="Nagy L.G."/>
            <person name="Hibbett D."/>
            <person name="Henrissat B."/>
            <person name="Matheny P.B."/>
            <person name="Labbe J."/>
            <person name="Martin F.M."/>
        </authorList>
    </citation>
    <scope>NUCLEOTIDE SEQUENCE</scope>
    <source>
        <strain evidence="1">EC-137</strain>
    </source>
</reference>
<keyword evidence="2" id="KW-1185">Reference proteome</keyword>
<gene>
    <name evidence="1" type="ORF">K488DRAFT_52640</name>
</gene>
<dbReference type="Proteomes" id="UP000814128">
    <property type="component" value="Unassembled WGS sequence"/>
</dbReference>
<accession>A0ACB8QHV3</accession>
<evidence type="ECO:0000313" key="2">
    <source>
        <dbReference type="Proteomes" id="UP000814128"/>
    </source>
</evidence>
<evidence type="ECO:0000313" key="1">
    <source>
        <dbReference type="EMBL" id="KAI0031171.1"/>
    </source>
</evidence>
<protein>
    <submittedName>
        <fullName evidence="1">Phosphatidylethanolamine-binding protein</fullName>
    </submittedName>
</protein>